<keyword evidence="2" id="KW-1185">Reference proteome</keyword>
<protein>
    <submittedName>
        <fullName evidence="1">Uncharacterized protein</fullName>
    </submittedName>
</protein>
<comment type="caution">
    <text evidence="1">The sequence shown here is derived from an EMBL/GenBank/DDBJ whole genome shotgun (WGS) entry which is preliminary data.</text>
</comment>
<accession>A0AAV4XWC3</accession>
<evidence type="ECO:0000313" key="1">
    <source>
        <dbReference type="EMBL" id="GIY98179.1"/>
    </source>
</evidence>
<organism evidence="1 2">
    <name type="scientific">Caerostris extrusa</name>
    <name type="common">Bark spider</name>
    <name type="synonym">Caerostris bankana</name>
    <dbReference type="NCBI Taxonomy" id="172846"/>
    <lineage>
        <taxon>Eukaryota</taxon>
        <taxon>Metazoa</taxon>
        <taxon>Ecdysozoa</taxon>
        <taxon>Arthropoda</taxon>
        <taxon>Chelicerata</taxon>
        <taxon>Arachnida</taxon>
        <taxon>Araneae</taxon>
        <taxon>Araneomorphae</taxon>
        <taxon>Entelegynae</taxon>
        <taxon>Araneoidea</taxon>
        <taxon>Araneidae</taxon>
        <taxon>Caerostris</taxon>
    </lineage>
</organism>
<sequence length="165" mass="18639">MEAHPVAFAWTSVGEMTVSAPGWIAPNKIDQFNGSEENILWRDGPTKKKKEDNYLPMDVYYFVELGESINLFFRVKEAQKKEVEDSVKSFTTKLSATYSKKMPLQPYTLQVLNKALNPLSLVMIIQTPHLNDGRKCPSLQEGDNGSETLNLLLQAFGRRAHAHIV</sequence>
<reference evidence="1 2" key="1">
    <citation type="submission" date="2021-06" db="EMBL/GenBank/DDBJ databases">
        <title>Caerostris extrusa draft genome.</title>
        <authorList>
            <person name="Kono N."/>
            <person name="Arakawa K."/>
        </authorList>
    </citation>
    <scope>NUCLEOTIDE SEQUENCE [LARGE SCALE GENOMIC DNA]</scope>
</reference>
<dbReference type="AlphaFoldDB" id="A0AAV4XWC3"/>
<proteinExistence type="predicted"/>
<dbReference type="Proteomes" id="UP001054945">
    <property type="component" value="Unassembled WGS sequence"/>
</dbReference>
<dbReference type="EMBL" id="BPLR01000893">
    <property type="protein sequence ID" value="GIY98179.1"/>
    <property type="molecule type" value="Genomic_DNA"/>
</dbReference>
<name>A0AAV4XWC3_CAEEX</name>
<evidence type="ECO:0000313" key="2">
    <source>
        <dbReference type="Proteomes" id="UP001054945"/>
    </source>
</evidence>
<gene>
    <name evidence="1" type="ORF">CEXT_558851</name>
</gene>